<accession>A0AB33K2S0</accession>
<gene>
    <name evidence="2" type="ORF">KCMC57_58810</name>
</gene>
<proteinExistence type="predicted"/>
<reference evidence="2" key="1">
    <citation type="submission" date="2024-07" db="EMBL/GenBank/DDBJ databases">
        <title>Complete genome sequences of cellulolytic bacteria, Kitasatospora sp. CMC57 and Streptomyces sp. CMC78, isolated from Japanese agricultural soil.</title>
        <authorList>
            <person name="Hashimoto T."/>
            <person name="Ito M."/>
            <person name="Iwamoto M."/>
            <person name="Fukahori D."/>
            <person name="Shoda T."/>
            <person name="Sakoda M."/>
            <person name="Morohoshi T."/>
            <person name="Mitsuboshi M."/>
            <person name="Nishizawa T."/>
        </authorList>
    </citation>
    <scope>NUCLEOTIDE SEQUENCE</scope>
    <source>
        <strain evidence="2">CMC57</strain>
    </source>
</reference>
<dbReference type="EMBL" id="AP035881">
    <property type="protein sequence ID" value="BFP49513.1"/>
    <property type="molecule type" value="Genomic_DNA"/>
</dbReference>
<feature type="transmembrane region" description="Helical" evidence="1">
    <location>
        <begin position="65"/>
        <end position="86"/>
    </location>
</feature>
<sequence>MWHSPLASIRTRTWCAAGSGSGRSSTVIGPVNSRTTVAFMAVSRHGRVVPQCEHQGEYEQHGDGLTVLLLVAILLVLLAVLALLAASSRVGTRAERVDKGTTSIG</sequence>
<name>A0AB33K2S0_9ACTN</name>
<dbReference type="AlphaFoldDB" id="A0AB33K2S0"/>
<keyword evidence="1" id="KW-0472">Membrane</keyword>
<organism evidence="2">
    <name type="scientific">Kitasatospora sp. CMC57</name>
    <dbReference type="NCBI Taxonomy" id="3231513"/>
    <lineage>
        <taxon>Bacteria</taxon>
        <taxon>Bacillati</taxon>
        <taxon>Actinomycetota</taxon>
        <taxon>Actinomycetes</taxon>
        <taxon>Kitasatosporales</taxon>
        <taxon>Streptomycetaceae</taxon>
        <taxon>Kitasatospora</taxon>
    </lineage>
</organism>
<evidence type="ECO:0000313" key="2">
    <source>
        <dbReference type="EMBL" id="BFP49513.1"/>
    </source>
</evidence>
<evidence type="ECO:0000256" key="1">
    <source>
        <dbReference type="SAM" id="Phobius"/>
    </source>
</evidence>
<keyword evidence="1" id="KW-1133">Transmembrane helix</keyword>
<keyword evidence="1" id="KW-0812">Transmembrane</keyword>
<protein>
    <submittedName>
        <fullName evidence="2">Uncharacterized protein</fullName>
    </submittedName>
</protein>